<dbReference type="InterPro" id="IPR053868">
    <property type="entry name" value="Pel9A-like_beta_helix"/>
</dbReference>
<comment type="cofactor">
    <cofactor evidence="1">
        <name>Ca(2+)</name>
        <dbReference type="ChEBI" id="CHEBI:29108"/>
    </cofactor>
</comment>
<evidence type="ECO:0000256" key="5">
    <source>
        <dbReference type="ARBA" id="ARBA00022729"/>
    </source>
</evidence>
<evidence type="ECO:0000256" key="3">
    <source>
        <dbReference type="ARBA" id="ARBA00022525"/>
    </source>
</evidence>
<evidence type="ECO:0000313" key="12">
    <source>
        <dbReference type="EMBL" id="MBV0903512.1"/>
    </source>
</evidence>
<evidence type="ECO:0000256" key="1">
    <source>
        <dbReference type="ARBA" id="ARBA00001913"/>
    </source>
</evidence>
<name>A0AA41G388_9EURY</name>
<feature type="transmembrane region" description="Helical" evidence="10">
    <location>
        <begin position="21"/>
        <end position="40"/>
    </location>
</feature>
<dbReference type="AlphaFoldDB" id="A0AA41G388"/>
<dbReference type="InterPro" id="IPR052052">
    <property type="entry name" value="Polysaccharide_Lyase_9"/>
</dbReference>
<organism evidence="12 13">
    <name type="scientific">Haloarcula salina</name>
    <dbReference type="NCBI Taxonomy" id="1429914"/>
    <lineage>
        <taxon>Archaea</taxon>
        <taxon>Methanobacteriati</taxon>
        <taxon>Methanobacteriota</taxon>
        <taxon>Stenosarchaea group</taxon>
        <taxon>Halobacteria</taxon>
        <taxon>Halobacteriales</taxon>
        <taxon>Haloarculaceae</taxon>
        <taxon>Haloarcula</taxon>
    </lineage>
</organism>
<gene>
    <name evidence="12" type="ORF">KTS37_17150</name>
</gene>
<keyword evidence="6" id="KW-0106">Calcium</keyword>
<dbReference type="Gene3D" id="2.160.20.10">
    <property type="entry name" value="Single-stranded right-handed beta-helix, Pectin lyase-like"/>
    <property type="match status" value="1"/>
</dbReference>
<evidence type="ECO:0000256" key="10">
    <source>
        <dbReference type="SAM" id="Phobius"/>
    </source>
</evidence>
<keyword evidence="4" id="KW-0479">Metal-binding</keyword>
<protein>
    <submittedName>
        <fullName evidence="12">Right-handed parallel beta-helix repeat-containing protein</fullName>
    </submittedName>
</protein>
<dbReference type="EMBL" id="JAHQXE010000006">
    <property type="protein sequence ID" value="MBV0903512.1"/>
    <property type="molecule type" value="Genomic_DNA"/>
</dbReference>
<evidence type="ECO:0000256" key="2">
    <source>
        <dbReference type="ARBA" id="ARBA00004613"/>
    </source>
</evidence>
<dbReference type="Proteomes" id="UP001166304">
    <property type="component" value="Unassembled WGS sequence"/>
</dbReference>
<dbReference type="PANTHER" id="PTHR40088:SF1">
    <property type="entry name" value="PECTATE LYASE PEL9"/>
    <property type="match status" value="1"/>
</dbReference>
<keyword evidence="5" id="KW-0732">Signal</keyword>
<evidence type="ECO:0000313" key="13">
    <source>
        <dbReference type="Proteomes" id="UP001166304"/>
    </source>
</evidence>
<keyword evidence="7" id="KW-0456">Lyase</keyword>
<feature type="domain" description="Pel9A-like right handed beta-helix region" evidence="11">
    <location>
        <begin position="208"/>
        <end position="391"/>
    </location>
</feature>
<dbReference type="GO" id="GO:0016837">
    <property type="term" value="F:carbon-oxygen lyase activity, acting on polysaccharides"/>
    <property type="evidence" value="ECO:0007669"/>
    <property type="project" value="TreeGrafter"/>
</dbReference>
<dbReference type="InterPro" id="IPR011050">
    <property type="entry name" value="Pectin_lyase_fold/virulence"/>
</dbReference>
<dbReference type="SUPFAM" id="SSF51126">
    <property type="entry name" value="Pectin lyase-like"/>
    <property type="match status" value="1"/>
</dbReference>
<feature type="region of interest" description="Disordered" evidence="9">
    <location>
        <begin position="45"/>
        <end position="80"/>
    </location>
</feature>
<keyword evidence="10" id="KW-0472">Membrane</keyword>
<evidence type="ECO:0000256" key="7">
    <source>
        <dbReference type="ARBA" id="ARBA00023239"/>
    </source>
</evidence>
<evidence type="ECO:0000256" key="4">
    <source>
        <dbReference type="ARBA" id="ARBA00022723"/>
    </source>
</evidence>
<dbReference type="GO" id="GO:0046872">
    <property type="term" value="F:metal ion binding"/>
    <property type="evidence" value="ECO:0007669"/>
    <property type="project" value="UniProtKB-KW"/>
</dbReference>
<evidence type="ECO:0000256" key="8">
    <source>
        <dbReference type="ARBA" id="ARBA00038263"/>
    </source>
</evidence>
<keyword evidence="13" id="KW-1185">Reference proteome</keyword>
<dbReference type="InterPro" id="IPR012334">
    <property type="entry name" value="Pectin_lyas_fold"/>
</dbReference>
<sequence>MDVGLRGSHRGELSVRAISGIILALVVLSLLISVGAGWVGSSGGEALDGTDSGETGGNSSVPDDAVENGSSTGSTVPAEPVHIAGNQQACRYEVPEPREPDFTVSPEDGAAGIQQAINDSGPGDLIYLEGGTYEMESTITIDGDGSASDRIVIAGKPGERPVLDFSALSAPDTEDPEFDFGAAVEAEGDYWTIRNIEVKESPGFGIRARGGENHLVFENVESHNNVLTGLALIESSHNEIRHSRFHHNYDAMNAGEHADGVGIKQGPDPEGKTANENLLYCTDMYLNSDDGFDGYRSNDNDIIYSRAWENGKVNETTLADSGNGNGFKFGPHTASGHVIVGNLAWGNVRKEEGEYAQGTGFDYNGAEGPLILYHNTAWNNDMGFDFQNEGAVLINNLAVGNAVESRVWTSYPEKYNIFTTAEDGITFQSTDPADPGFLVPEPEARAVGAGDTIDSVTWVRERSAPDIGALQARADAELDARAAENRTERNRDLGS</sequence>
<dbReference type="Pfam" id="PF22842">
    <property type="entry name" value="Pel9A-like_beta_helix"/>
    <property type="match status" value="1"/>
</dbReference>
<accession>A0AA41G388</accession>
<dbReference type="RefSeq" id="WP_162414569.1">
    <property type="nucleotide sequence ID" value="NZ_JAHQXE010000006.1"/>
</dbReference>
<keyword evidence="10" id="KW-0812">Transmembrane</keyword>
<evidence type="ECO:0000256" key="6">
    <source>
        <dbReference type="ARBA" id="ARBA00022837"/>
    </source>
</evidence>
<comment type="subcellular location">
    <subcellularLocation>
        <location evidence="2">Secreted</location>
    </subcellularLocation>
</comment>
<evidence type="ECO:0000256" key="9">
    <source>
        <dbReference type="SAM" id="MobiDB-lite"/>
    </source>
</evidence>
<comment type="similarity">
    <text evidence="8">Belongs to the polysaccharide lyase 9 family.</text>
</comment>
<evidence type="ECO:0000259" key="11">
    <source>
        <dbReference type="Pfam" id="PF22842"/>
    </source>
</evidence>
<reference evidence="12" key="1">
    <citation type="submission" date="2021-06" db="EMBL/GenBank/DDBJ databases">
        <title>New haloarchaea isolates fom saline soil.</title>
        <authorList>
            <person name="Duran-Viseras A."/>
            <person name="Sanchez-Porro C.S."/>
            <person name="Ventosa A."/>
        </authorList>
    </citation>
    <scope>NUCLEOTIDE SEQUENCE</scope>
    <source>
        <strain evidence="12">JCM 18369</strain>
    </source>
</reference>
<dbReference type="PANTHER" id="PTHR40088">
    <property type="entry name" value="PECTATE LYASE (EUROFUNG)"/>
    <property type="match status" value="1"/>
</dbReference>
<proteinExistence type="inferred from homology"/>
<keyword evidence="10" id="KW-1133">Transmembrane helix</keyword>
<keyword evidence="3" id="KW-0964">Secreted</keyword>
<dbReference type="GO" id="GO:0005576">
    <property type="term" value="C:extracellular region"/>
    <property type="evidence" value="ECO:0007669"/>
    <property type="project" value="UniProtKB-SubCell"/>
</dbReference>
<comment type="caution">
    <text evidence="12">The sequence shown here is derived from an EMBL/GenBank/DDBJ whole genome shotgun (WGS) entry which is preliminary data.</text>
</comment>